<evidence type="ECO:0000256" key="3">
    <source>
        <dbReference type="ARBA" id="ARBA00022692"/>
    </source>
</evidence>
<keyword evidence="2" id="KW-0813">Transport</keyword>
<keyword evidence="8" id="KW-1185">Reference proteome</keyword>
<dbReference type="PANTHER" id="PTHR23504">
    <property type="entry name" value="MAJOR FACILITATOR SUPERFAMILY DOMAIN-CONTAINING PROTEIN 10"/>
    <property type="match status" value="1"/>
</dbReference>
<organism evidence="7 8">
    <name type="scientific">Triticum turgidum subsp. durum</name>
    <name type="common">Durum wheat</name>
    <name type="synonym">Triticum durum</name>
    <dbReference type="NCBI Taxonomy" id="4567"/>
    <lineage>
        <taxon>Eukaryota</taxon>
        <taxon>Viridiplantae</taxon>
        <taxon>Streptophyta</taxon>
        <taxon>Embryophyta</taxon>
        <taxon>Tracheophyta</taxon>
        <taxon>Spermatophyta</taxon>
        <taxon>Magnoliopsida</taxon>
        <taxon>Liliopsida</taxon>
        <taxon>Poales</taxon>
        <taxon>Poaceae</taxon>
        <taxon>BOP clade</taxon>
        <taxon>Pooideae</taxon>
        <taxon>Triticodae</taxon>
        <taxon>Triticeae</taxon>
        <taxon>Triticinae</taxon>
        <taxon>Triticum</taxon>
    </lineage>
</organism>
<dbReference type="Pfam" id="PF07690">
    <property type="entry name" value="MFS_1"/>
    <property type="match status" value="1"/>
</dbReference>
<keyword evidence="4 6" id="KW-1133">Transmembrane helix</keyword>
<protein>
    <recommendedName>
        <fullName evidence="9">Major facilitator superfamily (MFS) profile domain-containing protein</fullName>
    </recommendedName>
</protein>
<evidence type="ECO:0000256" key="4">
    <source>
        <dbReference type="ARBA" id="ARBA00022989"/>
    </source>
</evidence>
<dbReference type="GO" id="GO:0022857">
    <property type="term" value="F:transmembrane transporter activity"/>
    <property type="evidence" value="ECO:0007669"/>
    <property type="project" value="InterPro"/>
</dbReference>
<sequence length="317" mass="34550">MSERHSHLALSLMSSSRGIGLIVGPAIGGYLAQPADKYPGIFSVNSIFGRFPYFLPCLCISLLAIAAVIACFWLPETLHKHTEDTMLNSSTEAVEEPCSDLNAEQSGSGCLSLFTNWPLMSTITVYCIFSLQDVAYAEVFSLWAVSDRKYGGLSFSSQDVGLLLLIYQILIYPLVANSVDPITLVRAIALLTIPLLSSYPFMPALSGSILQLALNCASFLKNSFSVTTMTVFNILMNDAVSQDLRASANGLSVTLMSIFKTIAPAVAGVIFSWAQRRQIAPFLPGDHLVFFMLNVFTVIGLMLTFRPFYARNGTSNH</sequence>
<feature type="transmembrane region" description="Helical" evidence="6">
    <location>
        <begin position="12"/>
        <end position="32"/>
    </location>
</feature>
<feature type="transmembrane region" description="Helical" evidence="6">
    <location>
        <begin position="53"/>
        <end position="75"/>
    </location>
</feature>
<dbReference type="EMBL" id="LT934116">
    <property type="protein sequence ID" value="VAH75999.1"/>
    <property type="molecule type" value="Genomic_DNA"/>
</dbReference>
<dbReference type="GO" id="GO:0016020">
    <property type="term" value="C:membrane"/>
    <property type="evidence" value="ECO:0007669"/>
    <property type="project" value="UniProtKB-SubCell"/>
</dbReference>
<gene>
    <name evidence="7" type="ORF">TRITD_3Bv1G092520</name>
</gene>
<dbReference type="Proteomes" id="UP000324705">
    <property type="component" value="Chromosome 3B"/>
</dbReference>
<evidence type="ECO:0000313" key="7">
    <source>
        <dbReference type="EMBL" id="VAH75999.1"/>
    </source>
</evidence>
<feature type="transmembrane region" description="Helical" evidence="6">
    <location>
        <begin position="255"/>
        <end position="275"/>
    </location>
</feature>
<dbReference type="AlphaFoldDB" id="A0A9R1QF97"/>
<evidence type="ECO:0000256" key="5">
    <source>
        <dbReference type="ARBA" id="ARBA00023136"/>
    </source>
</evidence>
<comment type="subcellular location">
    <subcellularLocation>
        <location evidence="1">Membrane</location>
        <topology evidence="1">Multi-pass membrane protein</topology>
    </subcellularLocation>
</comment>
<keyword evidence="5 6" id="KW-0472">Membrane</keyword>
<dbReference type="InterPro" id="IPR011701">
    <property type="entry name" value="MFS"/>
</dbReference>
<dbReference type="Gene3D" id="1.20.1250.20">
    <property type="entry name" value="MFS general substrate transporter like domains"/>
    <property type="match status" value="1"/>
</dbReference>
<evidence type="ECO:0000256" key="1">
    <source>
        <dbReference type="ARBA" id="ARBA00004141"/>
    </source>
</evidence>
<proteinExistence type="predicted"/>
<evidence type="ECO:0000256" key="2">
    <source>
        <dbReference type="ARBA" id="ARBA00022448"/>
    </source>
</evidence>
<evidence type="ECO:0008006" key="9">
    <source>
        <dbReference type="Google" id="ProtNLM"/>
    </source>
</evidence>
<name>A0A9R1QF97_TRITD</name>
<dbReference type="PANTHER" id="PTHR23504:SF109">
    <property type="entry name" value="MAJOR FACILITATOR SUPERFAMILY ANTIPORTER"/>
    <property type="match status" value="1"/>
</dbReference>
<feature type="transmembrane region" description="Helical" evidence="6">
    <location>
        <begin position="157"/>
        <end position="175"/>
    </location>
</feature>
<feature type="transmembrane region" description="Helical" evidence="6">
    <location>
        <begin position="123"/>
        <end position="145"/>
    </location>
</feature>
<dbReference type="Gramene" id="TRITD3Bv1G092520.2">
    <property type="protein sequence ID" value="TRITD3Bv1G092520.2"/>
    <property type="gene ID" value="TRITD3Bv1G092520"/>
</dbReference>
<evidence type="ECO:0000313" key="8">
    <source>
        <dbReference type="Proteomes" id="UP000324705"/>
    </source>
</evidence>
<keyword evidence="3 6" id="KW-0812">Transmembrane</keyword>
<accession>A0A9R1QF97</accession>
<reference evidence="7 8" key="1">
    <citation type="submission" date="2017-09" db="EMBL/GenBank/DDBJ databases">
        <authorList>
            <consortium name="International Durum Wheat Genome Sequencing Consortium (IDWGSC)"/>
            <person name="Milanesi L."/>
        </authorList>
    </citation>
    <scope>NUCLEOTIDE SEQUENCE [LARGE SCALE GENOMIC DNA]</scope>
    <source>
        <strain evidence="8">cv. Svevo</strain>
    </source>
</reference>
<evidence type="ECO:0000256" key="6">
    <source>
        <dbReference type="SAM" id="Phobius"/>
    </source>
</evidence>
<feature type="transmembrane region" description="Helical" evidence="6">
    <location>
        <begin position="287"/>
        <end position="309"/>
    </location>
</feature>
<dbReference type="SUPFAM" id="SSF103473">
    <property type="entry name" value="MFS general substrate transporter"/>
    <property type="match status" value="1"/>
</dbReference>
<dbReference type="InterPro" id="IPR036259">
    <property type="entry name" value="MFS_trans_sf"/>
</dbReference>